<dbReference type="Proteomes" id="UP001152795">
    <property type="component" value="Unassembled WGS sequence"/>
</dbReference>
<comment type="caution">
    <text evidence="1">The sequence shown here is derived from an EMBL/GenBank/DDBJ whole genome shotgun (WGS) entry which is preliminary data.</text>
</comment>
<name>A0A6S7L1F9_PARCT</name>
<accession>A0A6S7L1F9</accession>
<evidence type="ECO:0000313" key="1">
    <source>
        <dbReference type="EMBL" id="CAB4033513.1"/>
    </source>
</evidence>
<dbReference type="AlphaFoldDB" id="A0A6S7L1F9"/>
<keyword evidence="2" id="KW-1185">Reference proteome</keyword>
<dbReference type="OrthoDB" id="4330301at2759"/>
<gene>
    <name evidence="1" type="ORF">PACLA_8A083612</name>
</gene>
<reference evidence="1" key="1">
    <citation type="submission" date="2020-04" db="EMBL/GenBank/DDBJ databases">
        <authorList>
            <person name="Alioto T."/>
            <person name="Alioto T."/>
            <person name="Gomez Garrido J."/>
        </authorList>
    </citation>
    <scope>NUCLEOTIDE SEQUENCE</scope>
    <source>
        <strain evidence="1">A484AB</strain>
    </source>
</reference>
<dbReference type="EMBL" id="CACRXK020019317">
    <property type="protein sequence ID" value="CAB4033513.1"/>
    <property type="molecule type" value="Genomic_DNA"/>
</dbReference>
<organism evidence="1 2">
    <name type="scientific">Paramuricea clavata</name>
    <name type="common">Red gorgonian</name>
    <name type="synonym">Violescent sea-whip</name>
    <dbReference type="NCBI Taxonomy" id="317549"/>
    <lineage>
        <taxon>Eukaryota</taxon>
        <taxon>Metazoa</taxon>
        <taxon>Cnidaria</taxon>
        <taxon>Anthozoa</taxon>
        <taxon>Octocorallia</taxon>
        <taxon>Malacalcyonacea</taxon>
        <taxon>Plexauridae</taxon>
        <taxon>Paramuricea</taxon>
    </lineage>
</organism>
<proteinExistence type="predicted"/>
<protein>
    <submittedName>
        <fullName evidence="1">Uncharacterized protein</fullName>
    </submittedName>
</protein>
<sequence>EQTLQFMGDEHELIGNKINDPSEPGIYTKLILPNGIQLTFGQVIALAGDFFALPNAPIITVHGKGDGKKPCRWGGKKPFPGGRVKPIPGCENKPYPGGRKNPYPVGGNKPFPGGGKRPYPGGRKKPYLDLMTERVPYDAFKTGTVKATPDERKRFMGAYATLASVPRKSIEKQVATLVTMIGEDLLVRRYHNGTLHTNAQYAYVTNGRMLKLAAINFDHFEPQAPRAYLVGHQLAMEKAREAAKEKDPDMHKEENVERVSLYRCFCLSLSHRLFLKRSYE</sequence>
<evidence type="ECO:0000313" key="2">
    <source>
        <dbReference type="Proteomes" id="UP001152795"/>
    </source>
</evidence>
<feature type="non-terminal residue" evidence="1">
    <location>
        <position position="280"/>
    </location>
</feature>
<feature type="non-terminal residue" evidence="1">
    <location>
        <position position="1"/>
    </location>
</feature>